<dbReference type="Ensembl" id="ENSSFOT00015050938.1">
    <property type="protein sequence ID" value="ENSSFOP00015043019.1"/>
    <property type="gene ID" value="ENSSFOG00015025492.1"/>
</dbReference>
<evidence type="ECO:0000313" key="4">
    <source>
        <dbReference type="Ensembl" id="ENSSFOP00015043019.1"/>
    </source>
</evidence>
<keyword evidence="2" id="KW-0472">Membrane</keyword>
<dbReference type="InterPro" id="IPR005036">
    <property type="entry name" value="CBM21_dom"/>
</dbReference>
<evidence type="ECO:0000256" key="1">
    <source>
        <dbReference type="SAM" id="MobiDB-lite"/>
    </source>
</evidence>
<dbReference type="PANTHER" id="PTHR12307">
    <property type="entry name" value="PROTEIN PHOSPHATASE 1 REGULATORY SUBUNIT"/>
    <property type="match status" value="1"/>
</dbReference>
<dbReference type="PROSITE" id="PS51159">
    <property type="entry name" value="CBM21"/>
    <property type="match status" value="1"/>
</dbReference>
<feature type="region of interest" description="Disordered" evidence="1">
    <location>
        <begin position="106"/>
        <end position="139"/>
    </location>
</feature>
<dbReference type="Proteomes" id="UP000694397">
    <property type="component" value="Chromosome 22"/>
</dbReference>
<dbReference type="AlphaFoldDB" id="A0A8C9T4D4"/>
<keyword evidence="2" id="KW-1133">Transmembrane helix</keyword>
<reference evidence="4" key="2">
    <citation type="submission" date="2025-08" db="UniProtKB">
        <authorList>
            <consortium name="Ensembl"/>
        </authorList>
    </citation>
    <scope>IDENTIFICATION</scope>
</reference>
<evidence type="ECO:0000313" key="5">
    <source>
        <dbReference type="Proteomes" id="UP000694397"/>
    </source>
</evidence>
<gene>
    <name evidence="4" type="primary">si:ch211-167b20.8</name>
</gene>
<dbReference type="InterPro" id="IPR050782">
    <property type="entry name" value="PP1_regulatory_subunit_3"/>
</dbReference>
<dbReference type="GO" id="GO:0000164">
    <property type="term" value="C:protein phosphatase type 1 complex"/>
    <property type="evidence" value="ECO:0007669"/>
    <property type="project" value="TreeGrafter"/>
</dbReference>
<reference evidence="4 5" key="1">
    <citation type="submission" date="2019-04" db="EMBL/GenBank/DDBJ databases">
        <authorList>
            <consortium name="Wellcome Sanger Institute Data Sharing"/>
        </authorList>
    </citation>
    <scope>NUCLEOTIDE SEQUENCE [LARGE SCALE GENOMIC DNA]</scope>
</reference>
<organism evidence="4 5">
    <name type="scientific">Scleropages formosus</name>
    <name type="common">Asian bonytongue</name>
    <name type="synonym">Osteoglossum formosum</name>
    <dbReference type="NCBI Taxonomy" id="113540"/>
    <lineage>
        <taxon>Eukaryota</taxon>
        <taxon>Metazoa</taxon>
        <taxon>Chordata</taxon>
        <taxon>Craniata</taxon>
        <taxon>Vertebrata</taxon>
        <taxon>Euteleostomi</taxon>
        <taxon>Actinopterygii</taxon>
        <taxon>Neopterygii</taxon>
        <taxon>Teleostei</taxon>
        <taxon>Osteoglossocephala</taxon>
        <taxon>Osteoglossomorpha</taxon>
        <taxon>Osteoglossiformes</taxon>
        <taxon>Osteoglossidae</taxon>
        <taxon>Scleropages</taxon>
    </lineage>
</organism>
<dbReference type="Pfam" id="PF03370">
    <property type="entry name" value="CBM_21"/>
    <property type="match status" value="1"/>
</dbReference>
<feature type="transmembrane region" description="Helical" evidence="2">
    <location>
        <begin position="819"/>
        <end position="843"/>
    </location>
</feature>
<feature type="region of interest" description="Disordered" evidence="1">
    <location>
        <begin position="368"/>
        <end position="443"/>
    </location>
</feature>
<evidence type="ECO:0000259" key="3">
    <source>
        <dbReference type="PROSITE" id="PS51159"/>
    </source>
</evidence>
<feature type="compositionally biased region" description="Acidic residues" evidence="1">
    <location>
        <begin position="36"/>
        <end position="47"/>
    </location>
</feature>
<feature type="compositionally biased region" description="Polar residues" evidence="1">
    <location>
        <begin position="409"/>
        <end position="419"/>
    </location>
</feature>
<dbReference type="InterPro" id="IPR038175">
    <property type="entry name" value="CBM21_dom_sf"/>
</dbReference>
<dbReference type="GO" id="GO:0008157">
    <property type="term" value="F:protein phosphatase 1 binding"/>
    <property type="evidence" value="ECO:0007669"/>
    <property type="project" value="TreeGrafter"/>
</dbReference>
<sequence>MSDARKFLTIPSQEALFTVVRNDRSAEAEGCSSPPAEDDEDEEAEPEDAPRLMPRSSPVPRKRGLSLFEETAEYLRMRLAMATRRVSFADTSGGELVEVKEFVAFESDEEQEPEQEQEQEEGESPAESEGRQVPARGGRGGELAYRARADFSVPSGAPALLAAVRANKVELESVSFPEDEPLAFAGLVRVLNVSFHKAVYVRFTMDAWRTFFDVPADYVHGSNDVETDRFSFRLSFAQPYVRAGARIEFVLRFETPQGDYWANNAGSNYSVTLNPAEEEEMEEVEEPGAPPLIVDAPAEKRRGILKASSYRMDTEYEEIPSAEKEEAEAQKREMDMKSEPAIACPQIIHPEIDIEIVNAVTLGCQPAASSDLEPEDGMTSPDAESLKEQMRSFSLAKESKDRTVLEASQPLSTQLQAESHQVPDLREDTEVPPGTSTEDDHVASMSDLSCSSCVEPFTGSVDESCAFNIVYSVPGSSFQGAEFVTPTKSTEKVPSEQHATQRPSPDVLEPDEGSRTLDTERVTGERDQMSTMIQGEDIASFGGLNLSETELLRAADSSVPVWQDNESNYQDARICQSTSVHEMHVPLTCLPEELGKTTAVDERSATGEKGIKAADASKKAENVQAAAEGLSGMVTPCMLDTPAATLSGPGDPMFQSQVGPEIVPTFNPLLASFPKRDPAYEMDEPSEVPRSTRPLAESMNFTSCVHREEIRLTQLGGTLEATESPGLATGVSASSAAAVSVTMPTTDIAIQSKNILAEDSEAVFSPIPESTDSASLSTDGLRKEVSLERQRPVAGPLVSQKAESDAAAVRALMTAFVTFAFVVCLALVITDPGIFLIFGLYLLL</sequence>
<reference evidence="4" key="3">
    <citation type="submission" date="2025-09" db="UniProtKB">
        <authorList>
            <consortium name="Ensembl"/>
        </authorList>
    </citation>
    <scope>IDENTIFICATION</scope>
</reference>
<dbReference type="GO" id="GO:2001069">
    <property type="term" value="F:glycogen binding"/>
    <property type="evidence" value="ECO:0007669"/>
    <property type="project" value="TreeGrafter"/>
</dbReference>
<evidence type="ECO:0000256" key="2">
    <source>
        <dbReference type="SAM" id="Phobius"/>
    </source>
</evidence>
<feature type="compositionally biased region" description="Basic and acidic residues" evidence="1">
    <location>
        <begin position="321"/>
        <end position="336"/>
    </location>
</feature>
<keyword evidence="2" id="KW-0812">Transmembrane</keyword>
<dbReference type="Gene3D" id="2.60.40.2440">
    <property type="entry name" value="Carbohydrate binding type-21 domain"/>
    <property type="match status" value="1"/>
</dbReference>
<feature type="domain" description="CBM21" evidence="3">
    <location>
        <begin position="163"/>
        <end position="272"/>
    </location>
</feature>
<feature type="region of interest" description="Disordered" evidence="1">
    <location>
        <begin position="22"/>
        <end position="65"/>
    </location>
</feature>
<feature type="region of interest" description="Disordered" evidence="1">
    <location>
        <begin position="484"/>
        <end position="519"/>
    </location>
</feature>
<proteinExistence type="predicted"/>
<feature type="region of interest" description="Disordered" evidence="1">
    <location>
        <begin position="314"/>
        <end position="336"/>
    </location>
</feature>
<dbReference type="GeneTree" id="ENSGT00940000157682"/>
<dbReference type="OrthoDB" id="8942186at2759"/>
<dbReference type="GO" id="GO:0005979">
    <property type="term" value="P:regulation of glycogen biosynthetic process"/>
    <property type="evidence" value="ECO:0007669"/>
    <property type="project" value="TreeGrafter"/>
</dbReference>
<dbReference type="PANTHER" id="PTHR12307:SF40">
    <property type="entry name" value="PROTEIN PHOSPHATASE 1 REGULATORY SUBUNIT 3F"/>
    <property type="match status" value="1"/>
</dbReference>
<keyword evidence="5" id="KW-1185">Reference proteome</keyword>
<feature type="compositionally biased region" description="Acidic residues" evidence="1">
    <location>
        <begin position="106"/>
        <end position="126"/>
    </location>
</feature>
<protein>
    <recommendedName>
        <fullName evidence="3">CBM21 domain-containing protein</fullName>
    </recommendedName>
</protein>
<name>A0A8C9T4D4_SCLFO</name>
<accession>A0A8C9T4D4</accession>